<sequence>MEERLSLKRSVPTLSFSKCIICQETKKDVLFNATQQGLRSLKVSSEERRKLGDTANTDVIDAILEAIEGNKAEDLRWHKSCYAKYTDKGKISRLRKSFDSSKDTLSPPETATSSTLRSKASSTDWELCIFCQRGSTSKKQTLCSVTTFKMSQQILKGAKCDHDLSLRVSGVNDLIAAEGKYHPNCYKKFQRSASRSVDIAKDDSGAVLLWLVDELKTSAEHGHILELKEVWLRYCSLASENSIDIPPSFRSRMTTFKEHIAPHVADFYDFVLLRNQAIAERQTVLVPIKFSHIPVSQVLNQQTQSESRIPVFQPDERDDFLSLVHVALKIRSDILSQPSHQGLNVSREDALACVPESLYMFIRLMLGGQYLLENVSNDKKRNQENHVETRVLSIAQDLVYSVSGGRMWTPKHIGLGSSLHQATRSKKLVQMFHNAGHIISYRDIRRVDTALAKHTLSTMNTENGAVTPVNLAEGRFIHFTADNIDINEGTLDGQNTFHATQYAAWQRGPESVGILQNITPTKSTTLKVPDEVNTILPAYIREGTAEPQFKEDVKEEWFKQPIQNCPQAVQAEATDTAFFFKRQNEELKSGWTSFNEKHSDTDPEVSTVGYMPIVLAPAHDVNTLNTVVQRIMQVAESFNQKHVVLTVDQALFPLLMELKWTLPDYKDTLIPRLGGLHTSMNFLKVLGQHIQDSGLPSIWIESGILGPRTVERALAGKDYNKGTRVHKITLQAMWQLILPQVLAFIAEKDNELKQNLERSLHLYAFHKMLPFFHRYDHTNYARWGAVYLAEMKQLPAEVQAEFDNGNWVVKGSPRRFNQVDPDQGQEWLNGTGKRGGGIVGITRTTAALCRWTLSYNLRAHIAALTREMYHIDDDDHITCNESNPSRNRRDNDDEKKVIELLHQANIFNVNQQADVPERLQNMVTKDLTTTQIEESLLNASSLGQKKLDTFVKERLMVPKEDENRKKLRDPLPKNKALTFVSLYEAEKKEREKSAAIKADRTILQRIITAYDAGRRVDLPRILSHELVSVPLAIADTNGQLRSGNKSVLIELLSGGMEYTRVTPVTGRSTLVIDGQALVMALGRPTECNTFDDLADRFLKAVLVCGKDYDRIDVAFDRYRETSIKCATRKKRSRGHAPIRRVIEDGTVPLPRSWSTFLALDENKADLARFLSEKLLAGAPVNKIIIVSGGFQDEDTVKCSRPNIDVRALRGFHEEADTRIILHCIHSDAEFLVVACQDTDVFCLLIAHIDKMRCKQLWMKAGTSKKPKYLPIHTIRERLKNSVSKIETILPFHAITGCDTVSFFAGHSKKTAWKAFAHHQKLLESLGDGNLDDTTVKSVEKFISRVYNAANAEGCNEARAALFSRCRSPEALPPTSDAARWHIARAHFQAMVWRQAHETNPTLPLPETMGWTKSDDGKLVPKLMTLAPVPESCTEMITCGCKSGCSTNRCSCRNVRLPCTGACKCRSTGDLNCTNDVDEHVIANQGQ</sequence>
<evidence type="ECO:0000313" key="4">
    <source>
        <dbReference type="Proteomes" id="UP001159427"/>
    </source>
</evidence>
<dbReference type="PANTHER" id="PTHR46704">
    <property type="entry name" value="CXC DOMAIN-CONTAINING PROTEIN-RELATED"/>
    <property type="match status" value="1"/>
</dbReference>
<dbReference type="EMBL" id="CALNXI010002312">
    <property type="protein sequence ID" value="CAH3186146.1"/>
    <property type="molecule type" value="Genomic_DNA"/>
</dbReference>
<protein>
    <recommendedName>
        <fullName evidence="2">Tesmin/TSO1-like CXC domain-containing protein</fullName>
    </recommendedName>
</protein>
<accession>A0ABN8S5W8</accession>
<name>A0ABN8S5W8_9CNID</name>
<proteinExistence type="predicted"/>
<keyword evidence="4" id="KW-1185">Reference proteome</keyword>
<dbReference type="InterPro" id="IPR033467">
    <property type="entry name" value="Tesmin/TSO1-like_CXC"/>
</dbReference>
<feature type="region of interest" description="Disordered" evidence="1">
    <location>
        <begin position="98"/>
        <end position="117"/>
    </location>
</feature>
<evidence type="ECO:0000313" key="3">
    <source>
        <dbReference type="EMBL" id="CAH3186146.1"/>
    </source>
</evidence>
<evidence type="ECO:0000256" key="1">
    <source>
        <dbReference type="SAM" id="MobiDB-lite"/>
    </source>
</evidence>
<feature type="compositionally biased region" description="Polar residues" evidence="1">
    <location>
        <begin position="103"/>
        <end position="117"/>
    </location>
</feature>
<feature type="domain" description="Tesmin/TSO1-like CXC" evidence="2">
    <location>
        <begin position="1433"/>
        <end position="1478"/>
    </location>
</feature>
<comment type="caution">
    <text evidence="3">The sequence shown here is derived from an EMBL/GenBank/DDBJ whole genome shotgun (WGS) entry which is preliminary data.</text>
</comment>
<dbReference type="PANTHER" id="PTHR46704:SF9">
    <property type="entry name" value="BHLH DOMAIN-CONTAINING PROTEIN"/>
    <property type="match status" value="1"/>
</dbReference>
<organism evidence="3 4">
    <name type="scientific">Porites evermanni</name>
    <dbReference type="NCBI Taxonomy" id="104178"/>
    <lineage>
        <taxon>Eukaryota</taxon>
        <taxon>Metazoa</taxon>
        <taxon>Cnidaria</taxon>
        <taxon>Anthozoa</taxon>
        <taxon>Hexacorallia</taxon>
        <taxon>Scleractinia</taxon>
        <taxon>Fungiina</taxon>
        <taxon>Poritidae</taxon>
        <taxon>Porites</taxon>
    </lineage>
</organism>
<dbReference type="SMART" id="SM01114">
    <property type="entry name" value="CXC"/>
    <property type="match status" value="1"/>
</dbReference>
<dbReference type="Proteomes" id="UP001159427">
    <property type="component" value="Unassembled WGS sequence"/>
</dbReference>
<reference evidence="3 4" key="1">
    <citation type="submission" date="2022-05" db="EMBL/GenBank/DDBJ databases">
        <authorList>
            <consortium name="Genoscope - CEA"/>
            <person name="William W."/>
        </authorList>
    </citation>
    <scope>NUCLEOTIDE SEQUENCE [LARGE SCALE GENOMIC DNA]</scope>
</reference>
<gene>
    <name evidence="3" type="ORF">PEVE_00016682</name>
</gene>
<evidence type="ECO:0000259" key="2">
    <source>
        <dbReference type="SMART" id="SM01114"/>
    </source>
</evidence>